<feature type="region of interest" description="Disordered" evidence="1">
    <location>
        <begin position="51"/>
        <end position="93"/>
    </location>
</feature>
<organism evidence="2 3">
    <name type="scientific">Oedothorax gibbosus</name>
    <dbReference type="NCBI Taxonomy" id="931172"/>
    <lineage>
        <taxon>Eukaryota</taxon>
        <taxon>Metazoa</taxon>
        <taxon>Ecdysozoa</taxon>
        <taxon>Arthropoda</taxon>
        <taxon>Chelicerata</taxon>
        <taxon>Arachnida</taxon>
        <taxon>Araneae</taxon>
        <taxon>Araneomorphae</taxon>
        <taxon>Entelegynae</taxon>
        <taxon>Araneoidea</taxon>
        <taxon>Linyphiidae</taxon>
        <taxon>Erigoninae</taxon>
        <taxon>Oedothorax</taxon>
    </lineage>
</organism>
<comment type="caution">
    <text evidence="2">The sequence shown here is derived from an EMBL/GenBank/DDBJ whole genome shotgun (WGS) entry which is preliminary data.</text>
</comment>
<protein>
    <submittedName>
        <fullName evidence="2">Uncharacterized protein</fullName>
    </submittedName>
</protein>
<reference evidence="2 3" key="1">
    <citation type="journal article" date="2022" name="Nat. Ecol. Evol.">
        <title>A masculinizing supergene underlies an exaggerated male reproductive morph in a spider.</title>
        <authorList>
            <person name="Hendrickx F."/>
            <person name="De Corte Z."/>
            <person name="Sonet G."/>
            <person name="Van Belleghem S.M."/>
            <person name="Kostlbacher S."/>
            <person name="Vangestel C."/>
        </authorList>
    </citation>
    <scope>NUCLEOTIDE SEQUENCE [LARGE SCALE GENOMIC DNA]</scope>
    <source>
        <strain evidence="2">W744_W776</strain>
    </source>
</reference>
<feature type="compositionally biased region" description="Polar residues" evidence="1">
    <location>
        <begin position="51"/>
        <end position="61"/>
    </location>
</feature>
<dbReference type="EMBL" id="JAFNEN010000618">
    <property type="protein sequence ID" value="KAG8179579.1"/>
    <property type="molecule type" value="Genomic_DNA"/>
</dbReference>
<dbReference type="AlphaFoldDB" id="A0AAV6U610"/>
<accession>A0AAV6U610</accession>
<proteinExistence type="predicted"/>
<feature type="compositionally biased region" description="Basic residues" evidence="1">
    <location>
        <begin position="66"/>
        <end position="93"/>
    </location>
</feature>
<gene>
    <name evidence="2" type="ORF">JTE90_019185</name>
</gene>
<sequence>MASRSFARSNDKVSDLHLGATFEKPVTFRTAVPYHKHLPCSETFRDKTTNAEDTVQITGTTPGKDRNHKKKISPIKRQKNGRRQRRWRKVLEG</sequence>
<name>A0AAV6U610_9ARAC</name>
<keyword evidence="3" id="KW-1185">Reference proteome</keyword>
<evidence type="ECO:0000256" key="1">
    <source>
        <dbReference type="SAM" id="MobiDB-lite"/>
    </source>
</evidence>
<evidence type="ECO:0000313" key="3">
    <source>
        <dbReference type="Proteomes" id="UP000827092"/>
    </source>
</evidence>
<evidence type="ECO:0000313" key="2">
    <source>
        <dbReference type="EMBL" id="KAG8179579.1"/>
    </source>
</evidence>
<dbReference type="Proteomes" id="UP000827092">
    <property type="component" value="Unassembled WGS sequence"/>
</dbReference>